<evidence type="ECO:0000256" key="1">
    <source>
        <dbReference type="ARBA" id="ARBA00022723"/>
    </source>
</evidence>
<dbReference type="Pfam" id="PF00642">
    <property type="entry name" value="zf-CCCH"/>
    <property type="match status" value="1"/>
</dbReference>
<gene>
    <name evidence="7" type="ORF">HRI_001903700</name>
</gene>
<reference evidence="7" key="1">
    <citation type="submission" date="2023-05" db="EMBL/GenBank/DDBJ databases">
        <title>Genome and transcriptome analyses reveal genes involved in the formation of fine ridges on petal epidermal cells in Hibiscus trionum.</title>
        <authorList>
            <person name="Koshimizu S."/>
            <person name="Masuda S."/>
            <person name="Ishii T."/>
            <person name="Shirasu K."/>
            <person name="Hoshino A."/>
            <person name="Arita M."/>
        </authorList>
    </citation>
    <scope>NUCLEOTIDE SEQUENCE</scope>
    <source>
        <strain evidence="7">Hamamatsu line</strain>
    </source>
</reference>
<feature type="compositionally biased region" description="Basic and acidic residues" evidence="5">
    <location>
        <begin position="12"/>
        <end position="29"/>
    </location>
</feature>
<protein>
    <recommendedName>
        <fullName evidence="6">C3H1-type domain-containing protein</fullName>
    </recommendedName>
</protein>
<dbReference type="PANTHER" id="PTHR36886">
    <property type="entry name" value="PROTEIN FRIGIDA-ESSENTIAL 1"/>
    <property type="match status" value="1"/>
</dbReference>
<dbReference type="InterPro" id="IPR000571">
    <property type="entry name" value="Znf_CCCH"/>
</dbReference>
<dbReference type="Proteomes" id="UP001165190">
    <property type="component" value="Unassembled WGS sequence"/>
</dbReference>
<accession>A0A9W7HUU9</accession>
<keyword evidence="3 4" id="KW-0862">Zinc</keyword>
<dbReference type="OrthoDB" id="1935339at2759"/>
<evidence type="ECO:0000313" key="8">
    <source>
        <dbReference type="Proteomes" id="UP001165190"/>
    </source>
</evidence>
<keyword evidence="2 4" id="KW-0863">Zinc-finger</keyword>
<organism evidence="7 8">
    <name type="scientific">Hibiscus trionum</name>
    <name type="common">Flower of an hour</name>
    <dbReference type="NCBI Taxonomy" id="183268"/>
    <lineage>
        <taxon>Eukaryota</taxon>
        <taxon>Viridiplantae</taxon>
        <taxon>Streptophyta</taxon>
        <taxon>Embryophyta</taxon>
        <taxon>Tracheophyta</taxon>
        <taxon>Spermatophyta</taxon>
        <taxon>Magnoliopsida</taxon>
        <taxon>eudicotyledons</taxon>
        <taxon>Gunneridae</taxon>
        <taxon>Pentapetalae</taxon>
        <taxon>rosids</taxon>
        <taxon>malvids</taxon>
        <taxon>Malvales</taxon>
        <taxon>Malvaceae</taxon>
        <taxon>Malvoideae</taxon>
        <taxon>Hibiscus</taxon>
    </lineage>
</organism>
<dbReference type="EMBL" id="BSYR01000019">
    <property type="protein sequence ID" value="GMI82345.1"/>
    <property type="molecule type" value="Genomic_DNA"/>
</dbReference>
<dbReference type="InterPro" id="IPR036855">
    <property type="entry name" value="Znf_CCCH_sf"/>
</dbReference>
<keyword evidence="8" id="KW-1185">Reference proteome</keyword>
<evidence type="ECO:0000259" key="6">
    <source>
        <dbReference type="PROSITE" id="PS50103"/>
    </source>
</evidence>
<evidence type="ECO:0000256" key="2">
    <source>
        <dbReference type="ARBA" id="ARBA00022771"/>
    </source>
</evidence>
<comment type="caution">
    <text evidence="7">The sequence shown here is derived from an EMBL/GenBank/DDBJ whole genome shotgun (WGS) entry which is preliminary data.</text>
</comment>
<evidence type="ECO:0000256" key="5">
    <source>
        <dbReference type="SAM" id="MobiDB-lite"/>
    </source>
</evidence>
<sequence length="781" mass="86312">MPLSTPAAVPLADKDVERRAASTTKREVNSSDMEIDDYDVEEEGEEELHVSSERNDVGASNIMESKDYGGHPGSDPLSAPGRSEMRIPFKTLYAGESSANFKFCSLPDEPLATQREDLCTSYEGSRFPISGKRPAKEKAIQEYEVNGQDARIVLERKAPENYHGQHTNSQSHLVVNEIMYETTNRSSDDGKEVAINEVISIPDRNQSGVGVNSHLGLKRNGKQMSMQTKDDKWSIKSRFYRSAAPQTCTGSLSPGAEFNSENKRPARTCDFFDKGWCIKGSSCKFIHIKDSASNPRHQPEEDVAVADQKIAVQLGEGIGNAAERPSPDSTDRLHSSVRNKTAVSPLLQSKDKSIGTSLGSQQIPASIDDFGPSKDVRQNSMGQALPADNYVWPCLQSDRGSSPFRNSFFPKHIPSSSGSVTSLGNTYKEEQKFRVSTWLASLPLSSSPSACSLVAQKMLDNNREHHTSRLPSLLQGSSPFSNFEQENFPVSDIARDPLHFAEYRIKCSSDDWEPSVPFRPSFFVTFGPSSPLREYDPLRDSIELSHVGERSLKFSFCSQSPSLLNVAYPPTCGDSASAGPLVPECNADKRTASCHGRHLENLVNNNCYTSGKDSTTDANDGTSAADMQNGTLAKEEISSVASHVKDISKTRKIDTDCDARHRRDGFGCKKDLKVDRVREKNETDIEHKADGDAPTESKAMRHFHTALVDLVKEILKPTWREGRISKDVHNRIVKKAVDKVIGTIQPHQIPLTFESVKRYLSSSQPKIARLVQGYIEKYGKS</sequence>
<feature type="compositionally biased region" description="Polar residues" evidence="5">
    <location>
        <begin position="354"/>
        <end position="364"/>
    </location>
</feature>
<dbReference type="PANTHER" id="PTHR36886:SF3">
    <property type="entry name" value="PROTEIN FRIGIDA-ESSENTIAL 1"/>
    <property type="match status" value="1"/>
</dbReference>
<feature type="region of interest" description="Disordered" evidence="5">
    <location>
        <begin position="606"/>
        <end position="626"/>
    </location>
</feature>
<evidence type="ECO:0000256" key="3">
    <source>
        <dbReference type="ARBA" id="ARBA00022833"/>
    </source>
</evidence>
<proteinExistence type="predicted"/>
<feature type="zinc finger region" description="C3H1-type" evidence="4">
    <location>
        <begin position="263"/>
        <end position="290"/>
    </location>
</feature>
<feature type="domain" description="C3H1-type" evidence="6">
    <location>
        <begin position="263"/>
        <end position="290"/>
    </location>
</feature>
<dbReference type="GO" id="GO:0008270">
    <property type="term" value="F:zinc ion binding"/>
    <property type="evidence" value="ECO:0007669"/>
    <property type="project" value="UniProtKB-KW"/>
</dbReference>
<dbReference type="AlphaFoldDB" id="A0A9W7HUU9"/>
<evidence type="ECO:0000256" key="4">
    <source>
        <dbReference type="PROSITE-ProRule" id="PRU00723"/>
    </source>
</evidence>
<feature type="compositionally biased region" description="Acidic residues" evidence="5">
    <location>
        <begin position="33"/>
        <end position="46"/>
    </location>
</feature>
<keyword evidence="1 4" id="KW-0479">Metal-binding</keyword>
<name>A0A9W7HUU9_HIBTR</name>
<evidence type="ECO:0000313" key="7">
    <source>
        <dbReference type="EMBL" id="GMI82345.1"/>
    </source>
</evidence>
<feature type="compositionally biased region" description="Basic and acidic residues" evidence="5">
    <location>
        <begin position="47"/>
        <end position="56"/>
    </location>
</feature>
<dbReference type="InterPro" id="IPR052650">
    <property type="entry name" value="Zinc_finger_CCCH"/>
</dbReference>
<dbReference type="SUPFAM" id="SSF90229">
    <property type="entry name" value="CCCH zinc finger"/>
    <property type="match status" value="1"/>
</dbReference>
<feature type="region of interest" description="Disordered" evidence="5">
    <location>
        <begin position="1"/>
        <end position="83"/>
    </location>
</feature>
<feature type="compositionally biased region" description="Basic and acidic residues" evidence="5">
    <location>
        <begin position="325"/>
        <end position="334"/>
    </location>
</feature>
<feature type="region of interest" description="Disordered" evidence="5">
    <location>
        <begin position="317"/>
        <end position="380"/>
    </location>
</feature>
<dbReference type="PROSITE" id="PS50103">
    <property type="entry name" value="ZF_C3H1"/>
    <property type="match status" value="1"/>
</dbReference>